<dbReference type="OrthoDB" id="823504at2759"/>
<dbReference type="InterPro" id="IPR036770">
    <property type="entry name" value="Ankyrin_rpt-contain_sf"/>
</dbReference>
<dbReference type="AlphaFoldDB" id="A0A485K1S0"/>
<accession>A0A485K1S0</accession>
<protein>
    <submittedName>
        <fullName evidence="2">Aste57867_33 protein</fullName>
    </submittedName>
</protein>
<dbReference type="SUPFAM" id="SSF48403">
    <property type="entry name" value="Ankyrin repeat"/>
    <property type="match status" value="1"/>
</dbReference>
<evidence type="ECO:0000313" key="1">
    <source>
        <dbReference type="EMBL" id="KAF0720838.1"/>
    </source>
</evidence>
<evidence type="ECO:0000313" key="2">
    <source>
        <dbReference type="EMBL" id="VFT77259.1"/>
    </source>
</evidence>
<dbReference type="PANTHER" id="PTHR46586:SF4">
    <property type="match status" value="1"/>
</dbReference>
<dbReference type="Pfam" id="PF12796">
    <property type="entry name" value="Ank_2"/>
    <property type="match status" value="1"/>
</dbReference>
<dbReference type="Gene3D" id="1.25.40.20">
    <property type="entry name" value="Ankyrin repeat-containing domain"/>
    <property type="match status" value="1"/>
</dbReference>
<dbReference type="EMBL" id="CAADRA010000001">
    <property type="protein sequence ID" value="VFT77259.1"/>
    <property type="molecule type" value="Genomic_DNA"/>
</dbReference>
<evidence type="ECO:0000313" key="3">
    <source>
        <dbReference type="Proteomes" id="UP000332933"/>
    </source>
</evidence>
<sequence length="479" mass="52746">MATVMDVVLHSPALLRTVCSFQLGVHEAIQAVLEFPTVKGVHGRLVFRDRGPLPPSQPLGTMGRQVIIDMAELPAFMDQRRQAMAVVQGNSRASADLHALLTTHFRLRDIVAEYAAFYGDIELMQLICDHVKERLPWFQLDSRGIAHIFTTHVFHLAAFHGHASIMTLLGGSLQQVWRQGCLTRYSDLEVAAERGQLACLQNAVAFANSSDGSDTYWGLRNRLPFNHGGLAHYRGFTHLNLLDIVAGDGNIDVARVLFDHDAPYSDAAIDKAATNGHLAMVQYFHEKPNSKCTTDAMDGAATNGHLEVVQFLHEQRLEGCTTDAMDEAATYGHDAVVQFLLAKRKEGGSATAVNVYVTKGDLAMVQLLAAASKCAARSVTVAANHGHLEMVKYFVGEKEVPFAAPAIEAAVKHGHLDVIDYLRSRRPEMCVAKFMQMAHTANQAATVEYFDNYRCECCKGVGRDELLAAKPVKKRRRKN</sequence>
<dbReference type="Proteomes" id="UP000332933">
    <property type="component" value="Unassembled WGS sequence"/>
</dbReference>
<proteinExistence type="predicted"/>
<gene>
    <name evidence="2" type="primary">Aste57867_33</name>
    <name evidence="1" type="ORF">As57867_000033</name>
    <name evidence="2" type="ORF">ASTE57867_33</name>
</gene>
<dbReference type="InterPro" id="IPR052050">
    <property type="entry name" value="SecEffector_AnkRepeat"/>
</dbReference>
<name>A0A485K1S0_9STRA</name>
<dbReference type="InterPro" id="IPR002110">
    <property type="entry name" value="Ankyrin_rpt"/>
</dbReference>
<reference evidence="1" key="2">
    <citation type="submission" date="2019-06" db="EMBL/GenBank/DDBJ databases">
        <title>Genomics analysis of Aphanomyces spp. identifies a new class of oomycete effector associated with host adaptation.</title>
        <authorList>
            <person name="Gaulin E."/>
        </authorList>
    </citation>
    <scope>NUCLEOTIDE SEQUENCE</scope>
    <source>
        <strain evidence="1">CBS 578.67</strain>
    </source>
</reference>
<keyword evidence="3" id="KW-1185">Reference proteome</keyword>
<dbReference type="EMBL" id="VJMH01000001">
    <property type="protein sequence ID" value="KAF0720838.1"/>
    <property type="molecule type" value="Genomic_DNA"/>
</dbReference>
<organism evidence="2 3">
    <name type="scientific">Aphanomyces stellatus</name>
    <dbReference type="NCBI Taxonomy" id="120398"/>
    <lineage>
        <taxon>Eukaryota</taxon>
        <taxon>Sar</taxon>
        <taxon>Stramenopiles</taxon>
        <taxon>Oomycota</taxon>
        <taxon>Saprolegniomycetes</taxon>
        <taxon>Saprolegniales</taxon>
        <taxon>Verrucalvaceae</taxon>
        <taxon>Aphanomyces</taxon>
    </lineage>
</organism>
<dbReference type="PANTHER" id="PTHR46586">
    <property type="entry name" value="ANKYRIN REPEAT-CONTAINING PROTEIN"/>
    <property type="match status" value="1"/>
</dbReference>
<reference evidence="2 3" key="1">
    <citation type="submission" date="2019-03" db="EMBL/GenBank/DDBJ databases">
        <authorList>
            <person name="Gaulin E."/>
            <person name="Dumas B."/>
        </authorList>
    </citation>
    <scope>NUCLEOTIDE SEQUENCE [LARGE SCALE GENOMIC DNA]</scope>
    <source>
        <strain evidence="2">CBS 568.67</strain>
    </source>
</reference>